<evidence type="ECO:0000313" key="1">
    <source>
        <dbReference type="EMBL" id="KNC81023.1"/>
    </source>
</evidence>
<accession>A0A0L0FYI2</accession>
<dbReference type="GeneID" id="25907141"/>
<sequence>MNAEFLSSDVEAQFDSSYNDTDNIGGATGKCNRVEMVGFKRSRHLDQKKSKKHCDASLAQKHGSVCSSAMRNAATSRSICDPKVSPVQPAISDNKVKNSPLQKHIQLPPIADVVNIDNSRIGGIVTALVDVNDEYQSGWSTTYRPSTSPTNMPKITRDQNQARKYTGTFPRKCTIQTGTGGEHLSQGQRVNTLQQHKGFAKKRAKSEIDSRMRLSFIQECDVELSTTSTFSSCSDRLIRTSSLPTPFVQIADPAIVSKLETEIQFQSCKDARRVHFTPDPIIHPTYGSVYDRKSFGVDKSKLASSILEIYLELMRYKINEMACHHSSIKYTNFHLAGVHGSQRVALVHILKGMIDYQSKLLLLPSADN</sequence>
<reference evidence="1 2" key="1">
    <citation type="submission" date="2011-02" db="EMBL/GenBank/DDBJ databases">
        <title>The Genome Sequence of Sphaeroforma arctica JP610.</title>
        <authorList>
            <consortium name="The Broad Institute Genome Sequencing Platform"/>
            <person name="Russ C."/>
            <person name="Cuomo C."/>
            <person name="Young S.K."/>
            <person name="Zeng Q."/>
            <person name="Gargeya S."/>
            <person name="Alvarado L."/>
            <person name="Berlin A."/>
            <person name="Chapman S.B."/>
            <person name="Chen Z."/>
            <person name="Freedman E."/>
            <person name="Gellesch M."/>
            <person name="Goldberg J."/>
            <person name="Griggs A."/>
            <person name="Gujja S."/>
            <person name="Heilman E."/>
            <person name="Heiman D."/>
            <person name="Howarth C."/>
            <person name="Mehta T."/>
            <person name="Neiman D."/>
            <person name="Pearson M."/>
            <person name="Roberts A."/>
            <person name="Saif S."/>
            <person name="Shea T."/>
            <person name="Shenoy N."/>
            <person name="Sisk P."/>
            <person name="Stolte C."/>
            <person name="Sykes S."/>
            <person name="White J."/>
            <person name="Yandava C."/>
            <person name="Burger G."/>
            <person name="Gray M.W."/>
            <person name="Holland P.W.H."/>
            <person name="King N."/>
            <person name="Lang F.B.F."/>
            <person name="Roger A.J."/>
            <person name="Ruiz-Trillo I."/>
            <person name="Haas B."/>
            <person name="Nusbaum C."/>
            <person name="Birren B."/>
        </authorList>
    </citation>
    <scope>NUCLEOTIDE SEQUENCE [LARGE SCALE GENOMIC DNA]</scope>
    <source>
        <strain evidence="1 2">JP610</strain>
    </source>
</reference>
<organism evidence="1 2">
    <name type="scientific">Sphaeroforma arctica JP610</name>
    <dbReference type="NCBI Taxonomy" id="667725"/>
    <lineage>
        <taxon>Eukaryota</taxon>
        <taxon>Ichthyosporea</taxon>
        <taxon>Ichthyophonida</taxon>
        <taxon>Sphaeroforma</taxon>
    </lineage>
</organism>
<proteinExistence type="predicted"/>
<dbReference type="RefSeq" id="XP_014154925.1">
    <property type="nucleotide sequence ID" value="XM_014299450.1"/>
</dbReference>
<dbReference type="EMBL" id="KQ242077">
    <property type="protein sequence ID" value="KNC81023.1"/>
    <property type="molecule type" value="Genomic_DNA"/>
</dbReference>
<gene>
    <name evidence="1" type="ORF">SARC_06637</name>
</gene>
<evidence type="ECO:0000313" key="2">
    <source>
        <dbReference type="Proteomes" id="UP000054560"/>
    </source>
</evidence>
<protein>
    <submittedName>
        <fullName evidence="1">Uncharacterized protein</fullName>
    </submittedName>
</protein>
<dbReference type="Proteomes" id="UP000054560">
    <property type="component" value="Unassembled WGS sequence"/>
</dbReference>
<name>A0A0L0FYI2_9EUKA</name>
<dbReference type="AlphaFoldDB" id="A0A0L0FYI2"/>
<keyword evidence="2" id="KW-1185">Reference proteome</keyword>